<feature type="domain" description="Thioredoxin" evidence="4">
    <location>
        <begin position="21"/>
        <end position="152"/>
    </location>
</feature>
<evidence type="ECO:0000313" key="6">
    <source>
        <dbReference type="Proteomes" id="UP000218615"/>
    </source>
</evidence>
<evidence type="ECO:0000256" key="2">
    <source>
        <dbReference type="ARBA" id="ARBA00022729"/>
    </source>
</evidence>
<keyword evidence="3" id="KW-0249">Electron transport</keyword>
<reference evidence="6" key="1">
    <citation type="submission" date="2017-06" db="EMBL/GenBank/DDBJ databases">
        <authorList>
            <person name="Cremers G."/>
        </authorList>
    </citation>
    <scope>NUCLEOTIDE SEQUENCE [LARGE SCALE GENOMIC DNA]</scope>
</reference>
<evidence type="ECO:0000259" key="4">
    <source>
        <dbReference type="PROSITE" id="PS51352"/>
    </source>
</evidence>
<dbReference type="PANTHER" id="PTHR15337">
    <property type="entry name" value="ANTERIOR GRADIENT PROTEIN-RELATED"/>
    <property type="match status" value="1"/>
</dbReference>
<dbReference type="InterPro" id="IPR036249">
    <property type="entry name" value="Thioredoxin-like_sf"/>
</dbReference>
<dbReference type="SUPFAM" id="SSF52833">
    <property type="entry name" value="Thioredoxin-like"/>
    <property type="match status" value="1"/>
</dbReference>
<keyword evidence="6" id="KW-1185">Reference proteome</keyword>
<dbReference type="PANTHER" id="PTHR15337:SF11">
    <property type="entry name" value="THIOREDOXIN DOMAIN-CONTAINING PROTEIN"/>
    <property type="match status" value="1"/>
</dbReference>
<protein>
    <recommendedName>
        <fullName evidence="4">Thioredoxin domain-containing protein</fullName>
    </recommendedName>
</protein>
<accession>A0A284VL38</accession>
<dbReference type="Pfam" id="PF13098">
    <property type="entry name" value="Thioredoxin_2"/>
    <property type="match status" value="1"/>
</dbReference>
<comment type="similarity">
    <text evidence="1">Belongs to the glutaredoxin family.</text>
</comment>
<dbReference type="OrthoDB" id="146841at2157"/>
<dbReference type="InterPro" id="IPR051099">
    <property type="entry name" value="AGR/TXD"/>
</dbReference>
<organism evidence="5 6">
    <name type="scientific">Candidatus Methanoperedens nitratireducens</name>
    <dbReference type="NCBI Taxonomy" id="1392998"/>
    <lineage>
        <taxon>Archaea</taxon>
        <taxon>Methanobacteriati</taxon>
        <taxon>Methanobacteriota</taxon>
        <taxon>Stenosarchaea group</taxon>
        <taxon>Methanomicrobia</taxon>
        <taxon>Methanosarcinales</taxon>
        <taxon>ANME-2 cluster</taxon>
        <taxon>Candidatus Methanoperedentaceae</taxon>
        <taxon>Candidatus Methanoperedens</taxon>
    </lineage>
</organism>
<evidence type="ECO:0000256" key="3">
    <source>
        <dbReference type="ARBA" id="ARBA00022982"/>
    </source>
</evidence>
<keyword evidence="2" id="KW-0732">Signal</keyword>
<gene>
    <name evidence="5" type="ORF">MNV_1500005</name>
</gene>
<dbReference type="EMBL" id="FZMP01000058">
    <property type="protein sequence ID" value="SNQ59991.1"/>
    <property type="molecule type" value="Genomic_DNA"/>
</dbReference>
<name>A0A284VL38_9EURY</name>
<evidence type="ECO:0000256" key="1">
    <source>
        <dbReference type="ARBA" id="ARBA00007787"/>
    </source>
</evidence>
<dbReference type="PROSITE" id="PS51352">
    <property type="entry name" value="THIOREDOXIN_2"/>
    <property type="match status" value="1"/>
</dbReference>
<dbReference type="RefSeq" id="WP_096204275.1">
    <property type="nucleotide sequence ID" value="NZ_FZMP01000058.1"/>
</dbReference>
<dbReference type="CDD" id="cd02947">
    <property type="entry name" value="TRX_family"/>
    <property type="match status" value="1"/>
</dbReference>
<dbReference type="InterPro" id="IPR012336">
    <property type="entry name" value="Thioredoxin-like_fold"/>
</dbReference>
<dbReference type="AlphaFoldDB" id="A0A284VL38"/>
<dbReference type="InterPro" id="IPR013766">
    <property type="entry name" value="Thioredoxin_domain"/>
</dbReference>
<proteinExistence type="inferred from homology"/>
<keyword evidence="3" id="KW-0813">Transport</keyword>
<dbReference type="Gene3D" id="3.40.30.10">
    <property type="entry name" value="Glutaredoxin"/>
    <property type="match status" value="1"/>
</dbReference>
<sequence>MRTKKLLTIIVLVMLISVAYGTYNISLSDFRLSDQNSSYLGGITWSRNLTTSFEIAQQENKPIAIYFWAIWCQYCAKFQSDTLGNPEVKKVLENDYVLVAMDLDIDRDVARKYGVSYPPYVLFLDESGNVVERIAGAVDADYFLPIATRVRDQVRSE</sequence>
<evidence type="ECO:0000313" key="5">
    <source>
        <dbReference type="EMBL" id="SNQ59991.1"/>
    </source>
</evidence>
<dbReference type="Proteomes" id="UP000218615">
    <property type="component" value="Unassembled WGS sequence"/>
</dbReference>